<dbReference type="Gene3D" id="3.30.420.10">
    <property type="entry name" value="Ribonuclease H-like superfamily/Ribonuclease H"/>
    <property type="match status" value="1"/>
</dbReference>
<name>M0MQL3_9EURY</name>
<protein>
    <recommendedName>
        <fullName evidence="1">RNase H type-1 domain-containing protein</fullName>
    </recommendedName>
</protein>
<dbReference type="SUPFAM" id="SSF53098">
    <property type="entry name" value="Ribonuclease H-like"/>
    <property type="match status" value="1"/>
</dbReference>
<gene>
    <name evidence="2" type="ORF">C449_00625</name>
</gene>
<proteinExistence type="predicted"/>
<dbReference type="EMBL" id="AOMD01000002">
    <property type="protein sequence ID" value="EMA47931.1"/>
    <property type="molecule type" value="Genomic_DNA"/>
</dbReference>
<dbReference type="Pfam" id="PF13456">
    <property type="entry name" value="RVT_3"/>
    <property type="match status" value="1"/>
</dbReference>
<dbReference type="Proteomes" id="UP000011669">
    <property type="component" value="Unassembled WGS sequence"/>
</dbReference>
<organism evidence="2 3">
    <name type="scientific">Halococcus saccharolyticus DSM 5350</name>
    <dbReference type="NCBI Taxonomy" id="1227455"/>
    <lineage>
        <taxon>Archaea</taxon>
        <taxon>Methanobacteriati</taxon>
        <taxon>Methanobacteriota</taxon>
        <taxon>Stenosarchaea group</taxon>
        <taxon>Halobacteria</taxon>
        <taxon>Halobacteriales</taxon>
        <taxon>Halococcaceae</taxon>
        <taxon>Halococcus</taxon>
    </lineage>
</organism>
<dbReference type="InterPro" id="IPR012337">
    <property type="entry name" value="RNaseH-like_sf"/>
</dbReference>
<evidence type="ECO:0000259" key="1">
    <source>
        <dbReference type="Pfam" id="PF13456"/>
    </source>
</evidence>
<dbReference type="InterPro" id="IPR036397">
    <property type="entry name" value="RNaseH_sf"/>
</dbReference>
<comment type="caution">
    <text evidence="2">The sequence shown here is derived from an EMBL/GenBank/DDBJ whole genome shotgun (WGS) entry which is preliminary data.</text>
</comment>
<dbReference type="STRING" id="1227455.C449_00625"/>
<accession>M0MQL3</accession>
<dbReference type="InParanoid" id="M0MQL3"/>
<reference evidence="2 3" key="1">
    <citation type="journal article" date="2014" name="PLoS Genet.">
        <title>Phylogenetically driven sequencing of extremely halophilic archaea reveals strategies for static and dynamic osmo-response.</title>
        <authorList>
            <person name="Becker E.A."/>
            <person name="Seitzer P.M."/>
            <person name="Tritt A."/>
            <person name="Larsen D."/>
            <person name="Krusor M."/>
            <person name="Yao A.I."/>
            <person name="Wu D."/>
            <person name="Madern D."/>
            <person name="Eisen J.A."/>
            <person name="Darling A.E."/>
            <person name="Facciotti M.T."/>
        </authorList>
    </citation>
    <scope>NUCLEOTIDE SEQUENCE [LARGE SCALE GENOMIC DNA]</scope>
    <source>
        <strain evidence="2 3">DSM 5350</strain>
    </source>
</reference>
<dbReference type="AlphaFoldDB" id="M0MQL3"/>
<dbReference type="GO" id="GO:0004523">
    <property type="term" value="F:RNA-DNA hybrid ribonuclease activity"/>
    <property type="evidence" value="ECO:0007669"/>
    <property type="project" value="InterPro"/>
</dbReference>
<evidence type="ECO:0000313" key="3">
    <source>
        <dbReference type="Proteomes" id="UP000011669"/>
    </source>
</evidence>
<keyword evidence="3" id="KW-1185">Reference proteome</keyword>
<sequence length="147" mass="16386">MHRSGTRTRPGRYHTLRVYGDVSCKDGNAAVGWCVLGTDPKAGALLERDGTEVGLLSHAEGEYLAALYALDAAAPHEASRVVLYTDSDQAAEAIQNEWTHEPYMRHVSRIQRRLNGYDRSEVWPVDREENQIAHEEARRACPGVSVK</sequence>
<dbReference type="InterPro" id="IPR002156">
    <property type="entry name" value="RNaseH_domain"/>
</dbReference>
<feature type="domain" description="RNase H type-1" evidence="1">
    <location>
        <begin position="20"/>
        <end position="140"/>
    </location>
</feature>
<dbReference type="GO" id="GO:0003676">
    <property type="term" value="F:nucleic acid binding"/>
    <property type="evidence" value="ECO:0007669"/>
    <property type="project" value="InterPro"/>
</dbReference>
<dbReference type="PATRIC" id="fig|1227455.4.peg.127"/>
<evidence type="ECO:0000313" key="2">
    <source>
        <dbReference type="EMBL" id="EMA47931.1"/>
    </source>
</evidence>